<proteinExistence type="inferred from homology"/>
<dbReference type="Pfam" id="PF01979">
    <property type="entry name" value="Amidohydro_1"/>
    <property type="match status" value="1"/>
</dbReference>
<feature type="domain" description="Amidohydrolase-related" evidence="9">
    <location>
        <begin position="56"/>
        <end position="378"/>
    </location>
</feature>
<feature type="binding site" evidence="8">
    <location>
        <position position="132"/>
    </location>
    <ligand>
        <name>Zn(2+)</name>
        <dbReference type="ChEBI" id="CHEBI:29105"/>
    </ligand>
</feature>
<evidence type="ECO:0000256" key="8">
    <source>
        <dbReference type="PIRSR" id="PIRSR038994-3"/>
    </source>
</evidence>
<evidence type="ECO:0000256" key="5">
    <source>
        <dbReference type="PIRNR" id="PIRNR038994"/>
    </source>
</evidence>
<reference evidence="10 11" key="1">
    <citation type="submission" date="2019-04" db="EMBL/GenBank/DDBJ databases">
        <title>Natronospirillum operosus gen. nov., sp. nov., a haloalkaliphilic satellite isolated from decaying biomass of laboratory culture of cyanobacterium Geitlerinema sp. and proposal of Natronospirillaceae fam. nov. and Saccharospirillaceae fam. nov.</title>
        <authorList>
            <person name="Kevbrin V."/>
            <person name="Boltyanskaya Y."/>
            <person name="Koziaeva V."/>
            <person name="Grouzdev D.S."/>
            <person name="Park M."/>
            <person name="Cho J."/>
        </authorList>
    </citation>
    <scope>NUCLEOTIDE SEQUENCE [LARGE SCALE GENOMIC DNA]</scope>
    <source>
        <strain evidence="10 11">G-116</strain>
    </source>
</reference>
<dbReference type="GO" id="GO:0046872">
    <property type="term" value="F:metal ion binding"/>
    <property type="evidence" value="ECO:0007669"/>
    <property type="project" value="UniProtKB-KW"/>
</dbReference>
<feature type="binding site" evidence="7">
    <location>
        <begin position="309"/>
        <end position="311"/>
    </location>
    <ligand>
        <name>substrate</name>
    </ligand>
</feature>
<dbReference type="CDD" id="cd00854">
    <property type="entry name" value="NagA"/>
    <property type="match status" value="1"/>
</dbReference>
<dbReference type="RefSeq" id="WP_135482797.1">
    <property type="nucleotide sequence ID" value="NZ_SRMF01000002.1"/>
</dbReference>
<evidence type="ECO:0000313" key="11">
    <source>
        <dbReference type="Proteomes" id="UP000297475"/>
    </source>
</evidence>
<dbReference type="OrthoDB" id="9776488at2"/>
<evidence type="ECO:0000256" key="2">
    <source>
        <dbReference type="ARBA" id="ARBA00022723"/>
    </source>
</evidence>
<dbReference type="PANTHER" id="PTHR11113">
    <property type="entry name" value="N-ACETYLGLUCOSAMINE-6-PHOSPHATE DEACETYLASE"/>
    <property type="match status" value="1"/>
</dbReference>
<keyword evidence="4 5" id="KW-0119">Carbohydrate metabolism</keyword>
<feature type="binding site" evidence="7">
    <location>
        <position position="229"/>
    </location>
    <ligand>
        <name>substrate</name>
    </ligand>
</feature>
<comment type="caution">
    <text evidence="10">The sequence shown here is derived from an EMBL/GenBank/DDBJ whole genome shotgun (WGS) entry which is preliminary data.</text>
</comment>
<dbReference type="NCBIfam" id="TIGR00221">
    <property type="entry name" value="nagA"/>
    <property type="match status" value="1"/>
</dbReference>
<dbReference type="InterPro" id="IPR006680">
    <property type="entry name" value="Amidohydro-rel"/>
</dbReference>
<gene>
    <name evidence="10" type="primary">nagA</name>
    <name evidence="10" type="ORF">E4656_08675</name>
</gene>
<feature type="binding site" evidence="8">
    <location>
        <position position="218"/>
    </location>
    <ligand>
        <name>Zn(2+)</name>
        <dbReference type="ChEBI" id="CHEBI:29105"/>
    </ligand>
</feature>
<dbReference type="Gene3D" id="2.30.40.10">
    <property type="entry name" value="Urease, subunit C, domain 1"/>
    <property type="match status" value="1"/>
</dbReference>
<keyword evidence="3 5" id="KW-0378">Hydrolase</keyword>
<dbReference type="GO" id="GO:0006046">
    <property type="term" value="P:N-acetylglucosamine catabolic process"/>
    <property type="evidence" value="ECO:0007669"/>
    <property type="project" value="TreeGrafter"/>
</dbReference>
<dbReference type="InterPro" id="IPR011059">
    <property type="entry name" value="Metal-dep_hydrolase_composite"/>
</dbReference>
<dbReference type="SUPFAM" id="SSF51556">
    <property type="entry name" value="Metallo-dependent hydrolases"/>
    <property type="match status" value="1"/>
</dbReference>
<keyword evidence="2 8" id="KW-0479">Metal-binding</keyword>
<feature type="binding site" evidence="7">
    <location>
        <position position="253"/>
    </location>
    <ligand>
        <name>substrate</name>
    </ligand>
</feature>
<dbReference type="SUPFAM" id="SSF51338">
    <property type="entry name" value="Composite domain of metallo-dependent hydrolases"/>
    <property type="match status" value="1"/>
</dbReference>
<feature type="binding site" evidence="7">
    <location>
        <position position="143"/>
    </location>
    <ligand>
        <name>substrate</name>
    </ligand>
</feature>
<dbReference type="InterPro" id="IPR003764">
    <property type="entry name" value="GlcNAc_6-P_deAcase"/>
</dbReference>
<dbReference type="Proteomes" id="UP000297475">
    <property type="component" value="Unassembled WGS sequence"/>
</dbReference>
<dbReference type="AlphaFoldDB" id="A0A4Z0WHY9"/>
<dbReference type="EC" id="3.5.1.25" evidence="10"/>
<evidence type="ECO:0000313" key="10">
    <source>
        <dbReference type="EMBL" id="TGG94230.1"/>
    </source>
</evidence>
<keyword evidence="11" id="KW-1185">Reference proteome</keyword>
<organism evidence="10 11">
    <name type="scientific">Natronospirillum operosum</name>
    <dbReference type="NCBI Taxonomy" id="2759953"/>
    <lineage>
        <taxon>Bacteria</taxon>
        <taxon>Pseudomonadati</taxon>
        <taxon>Pseudomonadota</taxon>
        <taxon>Gammaproteobacteria</taxon>
        <taxon>Oceanospirillales</taxon>
        <taxon>Natronospirillaceae</taxon>
        <taxon>Natronospirillum</taxon>
    </lineage>
</organism>
<feature type="binding site" evidence="8">
    <location>
        <position position="197"/>
    </location>
    <ligand>
        <name>Zn(2+)</name>
        <dbReference type="ChEBI" id="CHEBI:29105"/>
    </ligand>
</feature>
<evidence type="ECO:0000259" key="9">
    <source>
        <dbReference type="Pfam" id="PF01979"/>
    </source>
</evidence>
<evidence type="ECO:0000256" key="1">
    <source>
        <dbReference type="ARBA" id="ARBA00010716"/>
    </source>
</evidence>
<feature type="binding site" evidence="7">
    <location>
        <begin position="221"/>
        <end position="222"/>
    </location>
    <ligand>
        <name>substrate</name>
    </ligand>
</feature>
<dbReference type="GO" id="GO:0008448">
    <property type="term" value="F:N-acetylglucosamine-6-phosphate deacetylase activity"/>
    <property type="evidence" value="ECO:0007669"/>
    <property type="project" value="UniProtKB-EC"/>
</dbReference>
<dbReference type="EMBL" id="SRMF01000002">
    <property type="protein sequence ID" value="TGG94230.1"/>
    <property type="molecule type" value="Genomic_DNA"/>
</dbReference>
<dbReference type="InterPro" id="IPR032466">
    <property type="entry name" value="Metal_Hydrolase"/>
</dbReference>
<dbReference type="PIRSF" id="PIRSF038994">
    <property type="entry name" value="NagA"/>
    <property type="match status" value="1"/>
</dbReference>
<dbReference type="Gene3D" id="3.20.20.140">
    <property type="entry name" value="Metal-dependent hydrolases"/>
    <property type="match status" value="1"/>
</dbReference>
<feature type="active site" description="Proton donor/acceptor" evidence="6">
    <location>
        <position position="276"/>
    </location>
</feature>
<dbReference type="PANTHER" id="PTHR11113:SF14">
    <property type="entry name" value="N-ACETYLGLUCOSAMINE-6-PHOSPHATE DEACETYLASE"/>
    <property type="match status" value="1"/>
</dbReference>
<protein>
    <submittedName>
        <fullName evidence="10">N-acetylglucosamine-6-phosphate deacetylase</fullName>
        <ecNumber evidence="10">3.5.1.25</ecNumber>
    </submittedName>
</protein>
<evidence type="ECO:0000256" key="4">
    <source>
        <dbReference type="ARBA" id="ARBA00023277"/>
    </source>
</evidence>
<sequence length="391" mass="42253">MYNEQTRVLVGARLFDGERFLDRHAVVLQGEQIAALTPQHEVPAELPTTDLQGGLLAPGFIDLQVNGGGGVLFNNAPTVDSLTLMTRGHRTAGTTRLLPTTISDTEDNLQACVAAVLAARADNPGILGLHIEGPFFSHLRRGVHREDYLRPLRDRDVDYLIDVAAALPILLTLAPERTTPGQIRRLVEAGIRVSAGHSNATQAQVAAAISEGLSGFTHLFNAMRNLEGREPGVVGAALVDQSTWAGIIVDGWHVHPQSVRLAWRSKPDGHLYLVSDAMATVGAADPEFDLYGERIRRQEGRLINSEGKLAGSAIGLAEAVRNVIEQVGLPAAEALRMAALYPATYFGVADRLGRLAPGYQADLVHLTDDWQVTRSWVAGQYELHQPVVQAH</sequence>
<evidence type="ECO:0000256" key="7">
    <source>
        <dbReference type="PIRSR" id="PIRSR038994-2"/>
    </source>
</evidence>
<accession>A0A4Z0WHY9</accession>
<name>A0A4Z0WHY9_9GAMM</name>
<comment type="cofactor">
    <cofactor evidence="8">
        <name>a divalent metal cation</name>
        <dbReference type="ChEBI" id="CHEBI:60240"/>
    </cofactor>
    <text evidence="8">Binds 1 divalent metal cation per subunit.</text>
</comment>
<evidence type="ECO:0000256" key="3">
    <source>
        <dbReference type="ARBA" id="ARBA00022801"/>
    </source>
</evidence>
<comment type="similarity">
    <text evidence="1 5">Belongs to the metallo-dependent hydrolases superfamily. NagA family.</text>
</comment>
<evidence type="ECO:0000256" key="6">
    <source>
        <dbReference type="PIRSR" id="PIRSR038994-1"/>
    </source>
</evidence>